<proteinExistence type="predicted"/>
<protein>
    <recommendedName>
        <fullName evidence="3">YbjN domain-containing protein</fullName>
    </recommendedName>
</protein>
<dbReference type="RefSeq" id="WP_245850046.1">
    <property type="nucleotide sequence ID" value="NZ_JACKTS010000034.1"/>
</dbReference>
<organism evidence="1 2">
    <name type="scientific">Mycobacterium angelicum</name>
    <dbReference type="NCBI Taxonomy" id="470074"/>
    <lineage>
        <taxon>Bacteria</taxon>
        <taxon>Bacillati</taxon>
        <taxon>Actinomycetota</taxon>
        <taxon>Actinomycetes</taxon>
        <taxon>Mycobacteriales</taxon>
        <taxon>Mycobacteriaceae</taxon>
        <taxon>Mycobacterium</taxon>
    </lineage>
</organism>
<evidence type="ECO:0000313" key="2">
    <source>
        <dbReference type="Proteomes" id="UP000192284"/>
    </source>
</evidence>
<name>A0A1X0A3L0_MYCAN</name>
<dbReference type="AlphaFoldDB" id="A0A1X0A3L0"/>
<sequence length="156" mass="17772">MMTQPLSATLIERYLRTRGRRYFRGQHDGEFFFVADVHLRRLHVHLEISPAHPDVLTIRVTPACFFPADDYAWLAQFADTWNEKRRDITAIVHGSSDPRRIGVEAQQCRWFTEEIAFEEFAEFVDRTLTAAIDLFAGLAPVPGLASPTRALVLDAG</sequence>
<accession>A0A1X0A3L0</accession>
<keyword evidence="2" id="KW-1185">Reference proteome</keyword>
<evidence type="ECO:0008006" key="3">
    <source>
        <dbReference type="Google" id="ProtNLM"/>
    </source>
</evidence>
<gene>
    <name evidence="1" type="ORF">BST12_03965</name>
</gene>
<reference evidence="1 2" key="1">
    <citation type="submission" date="2017-02" db="EMBL/GenBank/DDBJ databases">
        <title>The new phylogeny of genus Mycobacterium.</title>
        <authorList>
            <person name="Tortoli E."/>
            <person name="Trovato A."/>
            <person name="Cirillo D.M."/>
        </authorList>
    </citation>
    <scope>NUCLEOTIDE SEQUENCE [LARGE SCALE GENOMIC DNA]</scope>
    <source>
        <strain evidence="1 2">DSM 45057</strain>
    </source>
</reference>
<evidence type="ECO:0000313" key="1">
    <source>
        <dbReference type="EMBL" id="ORA24651.1"/>
    </source>
</evidence>
<dbReference type="EMBL" id="MVHE01000004">
    <property type="protein sequence ID" value="ORA24651.1"/>
    <property type="molecule type" value="Genomic_DNA"/>
</dbReference>
<comment type="caution">
    <text evidence="1">The sequence shown here is derived from an EMBL/GenBank/DDBJ whole genome shotgun (WGS) entry which is preliminary data.</text>
</comment>
<dbReference type="Proteomes" id="UP000192284">
    <property type="component" value="Unassembled WGS sequence"/>
</dbReference>